<gene>
    <name evidence="1" type="primary">hutX</name>
    <name evidence="1" type="ORF">GCM10023338_06110</name>
</gene>
<dbReference type="SUPFAM" id="SSF144064">
    <property type="entry name" value="Heme iron utilization protein-like"/>
    <property type="match status" value="1"/>
</dbReference>
<dbReference type="EMBL" id="BAABKE010000002">
    <property type="protein sequence ID" value="GAA5096097.1"/>
    <property type="molecule type" value="Genomic_DNA"/>
</dbReference>
<sequence>MLTEAQKTSIKERLAKNPGILFETLAESNDASEAEMIECLPEELWSKASGDLFQEILTRVATWGKVMTIIHTVDAVFEFSGPFPVGEEGHGYYNLDTTSGFQGHLRYKNCGAIYFVTRPFRGSETRSILFANHNGGIMFKIFLGRDENRVIFPEQIEKFQALAKEFKH</sequence>
<dbReference type="InterPro" id="IPR053733">
    <property type="entry name" value="Heme_Transport_Util_sf"/>
</dbReference>
<dbReference type="RefSeq" id="WP_077924720.1">
    <property type="nucleotide sequence ID" value="NZ_BAABKE010000002.1"/>
</dbReference>
<dbReference type="Proteomes" id="UP001500631">
    <property type="component" value="Unassembled WGS sequence"/>
</dbReference>
<keyword evidence="2" id="KW-1185">Reference proteome</keyword>
<name>A0ABP9MJ92_9GAMM</name>
<evidence type="ECO:0000313" key="2">
    <source>
        <dbReference type="Proteomes" id="UP001500631"/>
    </source>
</evidence>
<dbReference type="InterPro" id="IPR010413">
    <property type="entry name" value="HutX-like"/>
</dbReference>
<reference evidence="2" key="1">
    <citation type="journal article" date="2019" name="Int. J. Syst. Evol. Microbiol.">
        <title>The Global Catalogue of Microorganisms (GCM) 10K type strain sequencing project: providing services to taxonomists for standard genome sequencing and annotation.</title>
        <authorList>
            <consortium name="The Broad Institute Genomics Platform"/>
            <consortium name="The Broad Institute Genome Sequencing Center for Infectious Disease"/>
            <person name="Wu L."/>
            <person name="Ma J."/>
        </authorList>
    </citation>
    <scope>NUCLEOTIDE SEQUENCE [LARGE SCALE GENOMIC DNA]</scope>
    <source>
        <strain evidence="2">JCM 18424</strain>
    </source>
</reference>
<dbReference type="NCBIfam" id="TIGR04108">
    <property type="entry name" value="HutX"/>
    <property type="match status" value="1"/>
</dbReference>
<evidence type="ECO:0000313" key="1">
    <source>
        <dbReference type="EMBL" id="GAA5096097.1"/>
    </source>
</evidence>
<dbReference type="Pfam" id="PF06228">
    <property type="entry name" value="ChuX_HutX"/>
    <property type="match status" value="1"/>
</dbReference>
<dbReference type="PIRSF" id="PIRSF030840">
    <property type="entry name" value="DUF1008"/>
    <property type="match status" value="1"/>
</dbReference>
<proteinExistence type="predicted"/>
<organism evidence="1 2">
    <name type="scientific">Wohlfahrtiimonas larvae</name>
    <dbReference type="NCBI Taxonomy" id="1157986"/>
    <lineage>
        <taxon>Bacteria</taxon>
        <taxon>Pseudomonadati</taxon>
        <taxon>Pseudomonadota</taxon>
        <taxon>Gammaproteobacteria</taxon>
        <taxon>Cardiobacteriales</taxon>
        <taxon>Ignatzschineriaceae</taxon>
        <taxon>Wohlfahrtiimonas</taxon>
    </lineage>
</organism>
<protein>
    <submittedName>
        <fullName evidence="1">Heme utilization cystosolic carrier protein HutX</fullName>
    </submittedName>
</protein>
<comment type="caution">
    <text evidence="1">The sequence shown here is derived from an EMBL/GenBank/DDBJ whole genome shotgun (WGS) entry which is preliminary data.</text>
</comment>
<dbReference type="Gene3D" id="3.40.1570.10">
    <property type="entry name" value="HemS/ChuS/ChuX like domains"/>
    <property type="match status" value="1"/>
</dbReference>
<dbReference type="CDD" id="cd16829">
    <property type="entry name" value="ChuX_HutX-like"/>
    <property type="match status" value="1"/>
</dbReference>
<accession>A0ABP9MJ92</accession>